<feature type="region of interest" description="Disordered" evidence="1">
    <location>
        <begin position="149"/>
        <end position="174"/>
    </location>
</feature>
<dbReference type="OrthoDB" id="4225570at2759"/>
<evidence type="ECO:0000313" key="2">
    <source>
        <dbReference type="EMBL" id="EEQ33352.1"/>
    </source>
</evidence>
<dbReference type="RefSeq" id="XP_002844207.1">
    <property type="nucleotide sequence ID" value="XM_002844161.1"/>
</dbReference>
<evidence type="ECO:0000313" key="3">
    <source>
        <dbReference type="Proteomes" id="UP000002035"/>
    </source>
</evidence>
<organism evidence="2 3">
    <name type="scientific">Arthroderma otae (strain ATCC MYA-4605 / CBS 113480)</name>
    <name type="common">Microsporum canis</name>
    <dbReference type="NCBI Taxonomy" id="554155"/>
    <lineage>
        <taxon>Eukaryota</taxon>
        <taxon>Fungi</taxon>
        <taxon>Dikarya</taxon>
        <taxon>Ascomycota</taxon>
        <taxon>Pezizomycotina</taxon>
        <taxon>Eurotiomycetes</taxon>
        <taxon>Eurotiomycetidae</taxon>
        <taxon>Onygenales</taxon>
        <taxon>Arthrodermataceae</taxon>
        <taxon>Microsporum</taxon>
    </lineage>
</organism>
<dbReference type="GeneID" id="9222446"/>
<reference evidence="3" key="1">
    <citation type="journal article" date="2012" name="MBio">
        <title>Comparative genome analysis of Trichophyton rubrum and related dermatophytes reveals candidate genes involved in infection.</title>
        <authorList>
            <person name="Martinez D.A."/>
            <person name="Oliver B.G."/>
            <person name="Graeser Y."/>
            <person name="Goldberg J.M."/>
            <person name="Li W."/>
            <person name="Martinez-Rossi N.M."/>
            <person name="Monod M."/>
            <person name="Shelest E."/>
            <person name="Barton R.C."/>
            <person name="Birch E."/>
            <person name="Brakhage A.A."/>
            <person name="Chen Z."/>
            <person name="Gurr S.J."/>
            <person name="Heiman D."/>
            <person name="Heitman J."/>
            <person name="Kosti I."/>
            <person name="Rossi A."/>
            <person name="Saif S."/>
            <person name="Samalova M."/>
            <person name="Saunders C.W."/>
            <person name="Shea T."/>
            <person name="Summerbell R.C."/>
            <person name="Xu J."/>
            <person name="Young S."/>
            <person name="Zeng Q."/>
            <person name="Birren B.W."/>
            <person name="Cuomo C.A."/>
            <person name="White T.C."/>
        </authorList>
    </citation>
    <scope>NUCLEOTIDE SEQUENCE [LARGE SCALE GENOMIC DNA]</scope>
    <source>
        <strain evidence="3">ATCC MYA-4605 / CBS 113480</strain>
    </source>
</reference>
<protein>
    <submittedName>
        <fullName evidence="2">Uncharacterized protein</fullName>
    </submittedName>
</protein>
<dbReference type="VEuPathDB" id="FungiDB:MCYG_06171"/>
<dbReference type="EMBL" id="DS995706">
    <property type="protein sequence ID" value="EEQ33352.1"/>
    <property type="molecule type" value="Genomic_DNA"/>
</dbReference>
<evidence type="ECO:0000256" key="1">
    <source>
        <dbReference type="SAM" id="MobiDB-lite"/>
    </source>
</evidence>
<dbReference type="eggNOG" id="ENOG502RNWI">
    <property type="taxonomic scope" value="Eukaryota"/>
</dbReference>
<name>C5FTW8_ARTOC</name>
<dbReference type="AlphaFoldDB" id="C5FTW8"/>
<dbReference type="HOGENOM" id="CLU_040686_0_0_1"/>
<gene>
    <name evidence="2" type="ORF">MCYG_06171</name>
</gene>
<accession>C5FTW8</accession>
<dbReference type="Proteomes" id="UP000002035">
    <property type="component" value="Unassembled WGS sequence"/>
</dbReference>
<feature type="region of interest" description="Disordered" evidence="1">
    <location>
        <begin position="1"/>
        <end position="27"/>
    </location>
</feature>
<sequence length="363" mass="40363">MSSQGRQTSSLQQPKEPQKKPNISSPASLLWAHQLHREQNALSAQMLELEASLKASITTTNESIMLKLDAFTGQLNHLKSEVEQLRRDGAAEADKRAKSLEDKLSERLDSVDDKLLAEFGRNTEMTSELVRVELGRYRDEIIDAIKTVAAESKQQAPDTSRPKDSVPPLTSLEDPSLQAANPALAASNPFPLGTQPTIVWQESVRSLSTNCDGPGQASIRPTAHPTDIETREHINHSVRAIIKDKQRASLELIMQGSIPLSKFLELGATYTAQGHAESRVVEALWKGLNDPDLRRLVAKEMPDSFDQWTCTKFHDVARMLDVQKVGVDKDAEKATVKPAEGRRKKRRRVISLVWPTEDNEDEG</sequence>
<dbReference type="OMA" id="VISVVWP"/>
<proteinExistence type="predicted"/>
<keyword evidence="3" id="KW-1185">Reference proteome</keyword>